<keyword evidence="3" id="KW-1185">Reference proteome</keyword>
<dbReference type="OrthoDB" id="328972at2"/>
<name>A0A1H7XDK0_AQUAM</name>
<proteinExistence type="predicted"/>
<gene>
    <name evidence="2" type="ORF">SAMN04487910_4713</name>
</gene>
<dbReference type="EMBL" id="FOAB01000014">
    <property type="protein sequence ID" value="SEM31725.1"/>
    <property type="molecule type" value="Genomic_DNA"/>
</dbReference>
<evidence type="ECO:0000313" key="2">
    <source>
        <dbReference type="EMBL" id="SEM31725.1"/>
    </source>
</evidence>
<dbReference type="RefSeq" id="WP_091412946.1">
    <property type="nucleotide sequence ID" value="NZ_FOAB01000014.1"/>
</dbReference>
<accession>A0A1H7XDK0</accession>
<feature type="domain" description="YdhG-like" evidence="1">
    <location>
        <begin position="25"/>
        <end position="129"/>
    </location>
</feature>
<dbReference type="Proteomes" id="UP000198521">
    <property type="component" value="Unassembled WGS sequence"/>
</dbReference>
<evidence type="ECO:0000313" key="3">
    <source>
        <dbReference type="Proteomes" id="UP000198521"/>
    </source>
</evidence>
<organism evidence="2 3">
    <name type="scientific">Aquimarina amphilecti</name>
    <dbReference type="NCBI Taxonomy" id="1038014"/>
    <lineage>
        <taxon>Bacteria</taxon>
        <taxon>Pseudomonadati</taxon>
        <taxon>Bacteroidota</taxon>
        <taxon>Flavobacteriia</taxon>
        <taxon>Flavobacteriales</taxon>
        <taxon>Flavobacteriaceae</taxon>
        <taxon>Aquimarina</taxon>
    </lineage>
</organism>
<sequence>MQQTLITTNPKVKSIYSAYPDTIQKKIIELRNLIIETAEGIEEIKSIEETLKWGEPSFLVTKGSTIRIDWKKSKPDQYAMYFQCTSKLITTFRVLYKDTFQFEGNRAIIFPITSIIPKKELKNCIAAALTYHKVKHLPTLGI</sequence>
<dbReference type="Pfam" id="PF08818">
    <property type="entry name" value="DUF1801"/>
    <property type="match status" value="1"/>
</dbReference>
<protein>
    <recommendedName>
        <fullName evidence="1">YdhG-like domain-containing protein</fullName>
    </recommendedName>
</protein>
<dbReference type="STRING" id="1038014.SAMN04487910_4713"/>
<reference evidence="2 3" key="1">
    <citation type="submission" date="2016-10" db="EMBL/GenBank/DDBJ databases">
        <authorList>
            <person name="de Groot N.N."/>
        </authorList>
    </citation>
    <scope>NUCLEOTIDE SEQUENCE [LARGE SCALE GENOMIC DNA]</scope>
    <source>
        <strain evidence="2 3">DSM 25232</strain>
    </source>
</reference>
<dbReference type="AlphaFoldDB" id="A0A1H7XDK0"/>
<dbReference type="InterPro" id="IPR014922">
    <property type="entry name" value="YdhG-like"/>
</dbReference>
<evidence type="ECO:0000259" key="1">
    <source>
        <dbReference type="Pfam" id="PF08818"/>
    </source>
</evidence>
<dbReference type="SUPFAM" id="SSF159888">
    <property type="entry name" value="YdhG-like"/>
    <property type="match status" value="1"/>
</dbReference>